<gene>
    <name evidence="1" type="ORF">FYJ57_14670</name>
</gene>
<organism evidence="1 2">
    <name type="scientific">Oliverpabstia intestinalis</name>
    <dbReference type="NCBI Taxonomy" id="2606633"/>
    <lineage>
        <taxon>Bacteria</taxon>
        <taxon>Bacillati</taxon>
        <taxon>Bacillota</taxon>
        <taxon>Clostridia</taxon>
        <taxon>Lachnospirales</taxon>
        <taxon>Lachnospiraceae</taxon>
        <taxon>Oliverpabstia</taxon>
    </lineage>
</organism>
<dbReference type="RefSeq" id="WP_154433208.1">
    <property type="nucleotide sequence ID" value="NZ_JBQHSL010000022.1"/>
</dbReference>
<evidence type="ECO:0000313" key="2">
    <source>
        <dbReference type="Proteomes" id="UP000440513"/>
    </source>
</evidence>
<proteinExistence type="predicted"/>
<reference evidence="1 2" key="1">
    <citation type="submission" date="2019-08" db="EMBL/GenBank/DDBJ databases">
        <title>In-depth cultivation of the pig gut microbiome towards novel bacterial diversity and tailored functional studies.</title>
        <authorList>
            <person name="Wylensek D."/>
            <person name="Hitch T.C.A."/>
            <person name="Clavel T."/>
        </authorList>
    </citation>
    <scope>NUCLEOTIDE SEQUENCE [LARGE SCALE GENOMIC DNA]</scope>
    <source>
        <strain evidence="1 2">BSM-380-WT-5A</strain>
    </source>
</reference>
<dbReference type="Proteomes" id="UP000440513">
    <property type="component" value="Unassembled WGS sequence"/>
</dbReference>
<name>A0A7X2P5J4_9FIRM</name>
<sequence>MSFRDGFFWLFLTSQDKNWEGEKFHFPNFFNMCALRRTLRLRAMGALSQVKVVCSASCYQLASESLVKVIASEPCSEPPMLLGD</sequence>
<evidence type="ECO:0000313" key="1">
    <source>
        <dbReference type="EMBL" id="MST67908.1"/>
    </source>
</evidence>
<comment type="caution">
    <text evidence="1">The sequence shown here is derived from an EMBL/GenBank/DDBJ whole genome shotgun (WGS) entry which is preliminary data.</text>
</comment>
<dbReference type="AlphaFoldDB" id="A0A7X2P5J4"/>
<protein>
    <submittedName>
        <fullName evidence="1">Uncharacterized protein</fullName>
    </submittedName>
</protein>
<dbReference type="EMBL" id="VUMS01000056">
    <property type="protein sequence ID" value="MST67908.1"/>
    <property type="molecule type" value="Genomic_DNA"/>
</dbReference>
<accession>A0A7X2P5J4</accession>
<keyword evidence="2" id="KW-1185">Reference proteome</keyword>